<reference evidence="2" key="1">
    <citation type="journal article" date="2019" name="Int. J. Syst. Evol. Microbiol.">
        <title>The Global Catalogue of Microorganisms (GCM) 10K type strain sequencing project: providing services to taxonomists for standard genome sequencing and annotation.</title>
        <authorList>
            <consortium name="The Broad Institute Genomics Platform"/>
            <consortium name="The Broad Institute Genome Sequencing Center for Infectious Disease"/>
            <person name="Wu L."/>
            <person name="Ma J."/>
        </authorList>
    </citation>
    <scope>NUCLEOTIDE SEQUENCE [LARGE SCALE GENOMIC DNA]</scope>
    <source>
        <strain evidence="2">CGMCC 1.12806</strain>
    </source>
</reference>
<gene>
    <name evidence="1" type="ORF">GCM10011328_17690</name>
</gene>
<organism evidence="1 2">
    <name type="scientific">Hafnia psychrotolerans</name>
    <dbReference type="NCBI Taxonomy" id="1477018"/>
    <lineage>
        <taxon>Bacteria</taxon>
        <taxon>Pseudomonadati</taxon>
        <taxon>Pseudomonadota</taxon>
        <taxon>Gammaproteobacteria</taxon>
        <taxon>Enterobacterales</taxon>
        <taxon>Hafniaceae</taxon>
        <taxon>Hafnia</taxon>
    </lineage>
</organism>
<comment type="caution">
    <text evidence="1">The sequence shown here is derived from an EMBL/GenBank/DDBJ whole genome shotgun (WGS) entry which is preliminary data.</text>
</comment>
<evidence type="ECO:0000313" key="2">
    <source>
        <dbReference type="Proteomes" id="UP000627464"/>
    </source>
</evidence>
<sequence length="156" mass="17152">MILIVCTDDPSLEQIARDTLDSNPIIYKSSYKIFQSQLRQLGQGEDLFVIAHGAFHGDNDLPVIGDEAKAFYVNGDTLYLNIKGIFPEGYKANVYIDACESANTSATLLSFTTMFYLDFHPDFSASKVYGITGVSDGLIPPPGDSTWVEVDLDNEP</sequence>
<keyword evidence="2" id="KW-1185">Reference proteome</keyword>
<dbReference type="EMBL" id="BMFZ01000004">
    <property type="protein sequence ID" value="GGA43154.1"/>
    <property type="molecule type" value="Genomic_DNA"/>
</dbReference>
<evidence type="ECO:0008006" key="3">
    <source>
        <dbReference type="Google" id="ProtNLM"/>
    </source>
</evidence>
<dbReference type="RefSeq" id="WP_188472658.1">
    <property type="nucleotide sequence ID" value="NZ_BMFZ01000004.1"/>
</dbReference>
<protein>
    <recommendedName>
        <fullName evidence="3">DUF4347 domain-containing protein</fullName>
    </recommendedName>
</protein>
<proteinExistence type="predicted"/>
<accession>A0ABQ1GGI5</accession>
<name>A0ABQ1GGI5_9GAMM</name>
<evidence type="ECO:0000313" key="1">
    <source>
        <dbReference type="EMBL" id="GGA43154.1"/>
    </source>
</evidence>
<dbReference type="Proteomes" id="UP000627464">
    <property type="component" value="Unassembled WGS sequence"/>
</dbReference>